<organism evidence="6 7">
    <name type="scientific">Roseateles depolymerans</name>
    <dbReference type="NCBI Taxonomy" id="76731"/>
    <lineage>
        <taxon>Bacteria</taxon>
        <taxon>Pseudomonadati</taxon>
        <taxon>Pseudomonadota</taxon>
        <taxon>Betaproteobacteria</taxon>
        <taxon>Burkholderiales</taxon>
        <taxon>Sphaerotilaceae</taxon>
        <taxon>Roseateles</taxon>
    </lineage>
</organism>
<dbReference type="Gene3D" id="1.20.1250.20">
    <property type="entry name" value="MFS general substrate transporter like domains"/>
    <property type="match status" value="1"/>
</dbReference>
<name>A0A0U3MTJ4_9BURK</name>
<dbReference type="SUPFAM" id="SSF103473">
    <property type="entry name" value="MFS general substrate transporter"/>
    <property type="match status" value="1"/>
</dbReference>
<evidence type="ECO:0000313" key="7">
    <source>
        <dbReference type="Proteomes" id="UP000060699"/>
    </source>
</evidence>
<sequence length="396" mass="42060">MNTVLVRLAFIKSAQTALMLLIPLLLVQSSRATSSFVLARVLEALPLLVLGLLGGLLVDRLGAQRVNRLALVAYLVPPAMLACAHLQWLPTSILPLASMGAVALGQLLVLCGDRVVLDKIPSDDLPRYNANAILIERATSLALPPVLGGLALWSLDAAVCATAALGMLGALCLAWLSPNGQSTANATRMSISEQLRAGFSALAGERFLRDLILIAMLVNGLEAVPIAYTFLYAHEGLHMNAAEIGMLTTMTGLGGLCAATLARQLKTSRARLLSIFVASMLVNATLYALIWVLNHKYALLAAKLLEAFSFVFSAVAYRTLRQEHTAKALFGTISGAVGFTVKLCIPFTILLAGVMLAGVAPQDLFLGTAIAELLLAVCVGAWARRQVTRFDKKAYA</sequence>
<protein>
    <submittedName>
        <fullName evidence="6">Uncharacterized protein</fullName>
    </submittedName>
</protein>
<comment type="subcellular location">
    <subcellularLocation>
        <location evidence="1">Cell membrane</location>
        <topology evidence="1">Multi-pass membrane protein</topology>
    </subcellularLocation>
</comment>
<dbReference type="InterPro" id="IPR036259">
    <property type="entry name" value="MFS_trans_sf"/>
</dbReference>
<evidence type="ECO:0000256" key="1">
    <source>
        <dbReference type="ARBA" id="ARBA00004651"/>
    </source>
</evidence>
<dbReference type="KEGG" id="rdp:RD2015_692"/>
<dbReference type="STRING" id="76731.RD2015_692"/>
<dbReference type="RefSeq" id="WP_058933705.1">
    <property type="nucleotide sequence ID" value="NZ_CP013729.1"/>
</dbReference>
<dbReference type="GO" id="GO:0022857">
    <property type="term" value="F:transmembrane transporter activity"/>
    <property type="evidence" value="ECO:0007669"/>
    <property type="project" value="InterPro"/>
</dbReference>
<keyword evidence="4" id="KW-1133">Transmembrane helix</keyword>
<proteinExistence type="predicted"/>
<evidence type="ECO:0000256" key="4">
    <source>
        <dbReference type="ARBA" id="ARBA00022989"/>
    </source>
</evidence>
<keyword evidence="5" id="KW-0472">Membrane</keyword>
<accession>A0A0U3MTJ4</accession>
<evidence type="ECO:0000256" key="2">
    <source>
        <dbReference type="ARBA" id="ARBA00022475"/>
    </source>
</evidence>
<dbReference type="GO" id="GO:0005886">
    <property type="term" value="C:plasma membrane"/>
    <property type="evidence" value="ECO:0007669"/>
    <property type="project" value="UniProtKB-SubCell"/>
</dbReference>
<dbReference type="PANTHER" id="PTHR23513:SF11">
    <property type="entry name" value="STAPHYLOFERRIN A TRANSPORTER"/>
    <property type="match status" value="1"/>
</dbReference>
<gene>
    <name evidence="6" type="ORF">RD2015_692</name>
</gene>
<evidence type="ECO:0000313" key="6">
    <source>
        <dbReference type="EMBL" id="ALV05188.1"/>
    </source>
</evidence>
<keyword evidence="3" id="KW-0812">Transmembrane</keyword>
<dbReference type="Proteomes" id="UP000060699">
    <property type="component" value="Chromosome"/>
</dbReference>
<evidence type="ECO:0000256" key="3">
    <source>
        <dbReference type="ARBA" id="ARBA00022692"/>
    </source>
</evidence>
<dbReference type="Pfam" id="PF07690">
    <property type="entry name" value="MFS_1"/>
    <property type="match status" value="1"/>
</dbReference>
<evidence type="ECO:0000256" key="5">
    <source>
        <dbReference type="ARBA" id="ARBA00023136"/>
    </source>
</evidence>
<keyword evidence="7" id="KW-1185">Reference proteome</keyword>
<dbReference type="PANTHER" id="PTHR23513">
    <property type="entry name" value="INTEGRAL MEMBRANE EFFLUX PROTEIN-RELATED"/>
    <property type="match status" value="1"/>
</dbReference>
<dbReference type="EMBL" id="CP013729">
    <property type="protein sequence ID" value="ALV05188.1"/>
    <property type="molecule type" value="Genomic_DNA"/>
</dbReference>
<reference evidence="6 7" key="1">
    <citation type="submission" date="2015-12" db="EMBL/GenBank/DDBJ databases">
        <title>Complete genome of Roseateles depolymerans KCTC 42856.</title>
        <authorList>
            <person name="Kim K.M."/>
        </authorList>
    </citation>
    <scope>NUCLEOTIDE SEQUENCE [LARGE SCALE GENOMIC DNA]</scope>
    <source>
        <strain evidence="6 7">KCTC 42856</strain>
    </source>
</reference>
<dbReference type="InterPro" id="IPR011701">
    <property type="entry name" value="MFS"/>
</dbReference>
<keyword evidence="2" id="KW-1003">Cell membrane</keyword>
<dbReference type="AlphaFoldDB" id="A0A0U3MTJ4"/>